<feature type="domain" description="Peroxisomal membrane protein PEX14-like KPWE" evidence="2">
    <location>
        <begin position="142"/>
        <end position="188"/>
    </location>
</feature>
<keyword evidence="5" id="KW-1185">Reference proteome</keyword>
<dbReference type="Pfam" id="PF25871">
    <property type="entry name" value="HTH_76"/>
    <property type="match status" value="1"/>
</dbReference>
<accession>A0A1V6P8W0</accession>
<feature type="domain" description="PEX14-like helix-turn-helix" evidence="3">
    <location>
        <begin position="12"/>
        <end position="68"/>
    </location>
</feature>
<dbReference type="InterPro" id="IPR058841">
    <property type="entry name" value="HTH_76"/>
</dbReference>
<dbReference type="STRING" id="69771.A0A1V6P8W0"/>
<comment type="caution">
    <text evidence="4">The sequence shown here is derived from an EMBL/GenBank/DDBJ whole genome shotgun (WGS) entry which is preliminary data.</text>
</comment>
<name>A0A1V6P8W0_PENDC</name>
<organism evidence="4 5">
    <name type="scientific">Penicillium decumbens</name>
    <dbReference type="NCBI Taxonomy" id="69771"/>
    <lineage>
        <taxon>Eukaryota</taxon>
        <taxon>Fungi</taxon>
        <taxon>Dikarya</taxon>
        <taxon>Ascomycota</taxon>
        <taxon>Pezizomycotina</taxon>
        <taxon>Eurotiomycetes</taxon>
        <taxon>Eurotiomycetidae</taxon>
        <taxon>Eurotiales</taxon>
        <taxon>Aspergillaceae</taxon>
        <taxon>Penicillium</taxon>
    </lineage>
</organism>
<dbReference type="Proteomes" id="UP000191522">
    <property type="component" value="Unassembled WGS sequence"/>
</dbReference>
<gene>
    <name evidence="4" type="ORF">PENDEC_c015G02314</name>
</gene>
<evidence type="ECO:0000259" key="3">
    <source>
        <dbReference type="Pfam" id="PF25871"/>
    </source>
</evidence>
<dbReference type="PANTHER" id="PTHR36855">
    <property type="entry name" value="CHROMOSOME 10, WHOLE GENOME SHOTGUN SEQUENCE"/>
    <property type="match status" value="1"/>
</dbReference>
<evidence type="ECO:0000313" key="5">
    <source>
        <dbReference type="Proteomes" id="UP000191522"/>
    </source>
</evidence>
<feature type="region of interest" description="Disordered" evidence="1">
    <location>
        <begin position="158"/>
        <end position="203"/>
    </location>
</feature>
<dbReference type="Pfam" id="PF17733">
    <property type="entry name" value="KPWE_dom"/>
    <property type="match status" value="1"/>
</dbReference>
<evidence type="ECO:0000256" key="1">
    <source>
        <dbReference type="SAM" id="MobiDB-lite"/>
    </source>
</evidence>
<dbReference type="OrthoDB" id="9936937at2759"/>
<protein>
    <submittedName>
        <fullName evidence="4">Uncharacterized protein</fullName>
    </submittedName>
</protein>
<proteinExistence type="predicted"/>
<dbReference type="InterPro" id="IPR040554">
    <property type="entry name" value="KPWE_PEX14_dom"/>
</dbReference>
<dbReference type="PANTHER" id="PTHR36855:SF1">
    <property type="entry name" value="PEROXISOME MEMBRANE ANCHOR PROTEIN PEX14P N-TERMINAL DOMAIN-CONTAINING PROTEIN"/>
    <property type="match status" value="1"/>
</dbReference>
<sequence length="203" mass="22442">MAQPPQSLQSPDSFEKLQSYSFHTDPEFANGLAIILGHPGTPATQEEMNREDDLVLQAKCFFFSRYCSLHSIRAHLFLMSVRRKESLNPPIDFAAYKSWALSRSAGEPIATADPSLRPDKPEPSSEVNVSESETSTLPEPAYPSSFAHIVELITTGQPIPGIEQIPDTVLTGHDTASEKPRRRKPWERDAAEPLPGETTDEVA</sequence>
<feature type="region of interest" description="Disordered" evidence="1">
    <location>
        <begin position="109"/>
        <end position="141"/>
    </location>
</feature>
<dbReference type="AlphaFoldDB" id="A0A1V6P8W0"/>
<reference evidence="5" key="1">
    <citation type="journal article" date="2017" name="Nat. Microbiol.">
        <title>Global analysis of biosynthetic gene clusters reveals vast potential of secondary metabolite production in Penicillium species.</title>
        <authorList>
            <person name="Nielsen J.C."/>
            <person name="Grijseels S."/>
            <person name="Prigent S."/>
            <person name="Ji B."/>
            <person name="Dainat J."/>
            <person name="Nielsen K.F."/>
            <person name="Frisvad J.C."/>
            <person name="Workman M."/>
            <person name="Nielsen J."/>
        </authorList>
    </citation>
    <scope>NUCLEOTIDE SEQUENCE [LARGE SCALE GENOMIC DNA]</scope>
    <source>
        <strain evidence="5">IBT 11843</strain>
    </source>
</reference>
<evidence type="ECO:0000259" key="2">
    <source>
        <dbReference type="Pfam" id="PF17733"/>
    </source>
</evidence>
<dbReference type="EMBL" id="MDYL01000015">
    <property type="protein sequence ID" value="OQD73431.1"/>
    <property type="molecule type" value="Genomic_DNA"/>
</dbReference>
<dbReference type="OMA" id="KAKCFYF"/>
<feature type="compositionally biased region" description="Low complexity" evidence="1">
    <location>
        <begin position="124"/>
        <end position="136"/>
    </location>
</feature>
<evidence type="ECO:0000313" key="4">
    <source>
        <dbReference type="EMBL" id="OQD73431.1"/>
    </source>
</evidence>